<dbReference type="InterPro" id="IPR002921">
    <property type="entry name" value="Fungal_lipase-type"/>
</dbReference>
<dbReference type="PANTHER" id="PTHR45856:SF24">
    <property type="entry name" value="FUNGAL LIPASE-LIKE DOMAIN-CONTAINING PROTEIN"/>
    <property type="match status" value="1"/>
</dbReference>
<gene>
    <name evidence="2" type="ORF">HU747_06120</name>
</gene>
<dbReference type="EMBL" id="JABWRS010000003">
    <property type="protein sequence ID" value="MBC3475170.1"/>
    <property type="molecule type" value="Genomic_DNA"/>
</dbReference>
<dbReference type="CDD" id="cd00519">
    <property type="entry name" value="Lipase_3"/>
    <property type="match status" value="1"/>
</dbReference>
<dbReference type="InterPro" id="IPR029058">
    <property type="entry name" value="AB_hydrolase_fold"/>
</dbReference>
<protein>
    <submittedName>
        <fullName evidence="2">Lipase family protein</fullName>
    </submittedName>
</protein>
<dbReference type="InterPro" id="IPR051218">
    <property type="entry name" value="Sec_MonoDiacylglyc_Lipase"/>
</dbReference>
<reference evidence="2 3" key="1">
    <citation type="journal article" date="2020" name="Microorganisms">
        <title>Reliable Identification of Environmental Pseudomonas Isolates Using the rpoD Gene.</title>
        <authorList>
            <consortium name="The Broad Institute Genome Sequencing Platform"/>
            <person name="Girard L."/>
            <person name="Lood C."/>
            <person name="Rokni-Zadeh H."/>
            <person name="van Noort V."/>
            <person name="Lavigne R."/>
            <person name="De Mot R."/>
        </authorList>
    </citation>
    <scope>NUCLEOTIDE SEQUENCE [LARGE SCALE GENOMIC DNA]</scope>
    <source>
        <strain evidence="2 3">RW7P2</strain>
    </source>
</reference>
<evidence type="ECO:0000313" key="2">
    <source>
        <dbReference type="EMBL" id="MBC3475170.1"/>
    </source>
</evidence>
<dbReference type="RefSeq" id="WP_186598385.1">
    <property type="nucleotide sequence ID" value="NZ_JABWRR010000003.1"/>
</dbReference>
<proteinExistence type="predicted"/>
<dbReference type="Gene3D" id="3.40.50.1820">
    <property type="entry name" value="alpha/beta hydrolase"/>
    <property type="match status" value="1"/>
</dbReference>
<organism evidence="2 3">
    <name type="scientific">Pseudomonas taiwanensis</name>
    <dbReference type="NCBI Taxonomy" id="470150"/>
    <lineage>
        <taxon>Bacteria</taxon>
        <taxon>Pseudomonadati</taxon>
        <taxon>Pseudomonadota</taxon>
        <taxon>Gammaproteobacteria</taxon>
        <taxon>Pseudomonadales</taxon>
        <taxon>Pseudomonadaceae</taxon>
        <taxon>Pseudomonas</taxon>
    </lineage>
</organism>
<keyword evidence="3" id="KW-1185">Reference proteome</keyword>
<sequence>MELKTDGAERISASLNDQALTCPHRGRETTFQLVDEQGAGEPYAGLYYEAVDSEGVTYSGALDVKGCGRVTNHHGAISLRFESEYVGSEELYSDLQRRKSYPLKITDLQVRAEKTQYANADGSRTSSNPAQAAADHYYQVETSELVRYACHLPPLVDRGFPPRTSLNAIMGEHGNSGICLMPDACTVLEVRPLRALRPLLSANAEFCALNLYQLALMATLSYNPFGQDPDEHPVLASTVSFPFIPTSGNWFGSALNTFNEIWRVDPEQSEPMYPILEEVAYSRRLEIVPFDPALYPVNDPNLGNDQQNPARLHFLDDRGVSDATDTQAFITHTSEYALIAIRGTNEAADFLRDVDALQVPFEQGEGRVHRGFYESALKVFDFAMSYLDQFDYSKKLIICGHSLGGAVALILAEMLRRSPSKFTIQLYTYGAPRAGDVTFTRNAADLIHHRIVNHDDVIPNAPLPWMNPRYDVMAQGALVMQIDAMLGMKILRTGLVNQEGEHYEHHGNLRQFMPIALTPHTSSAILWSPGCDTITDQALCSRYLRKVDGLPELRSISVADHAMTASYLPACWAVLRRHQQALADRAPAVTRREIQLVEEALKSISEQLIRRRARLAGGDHYARTHEPSQKQVEQELSRISVTRERLATLNHTPISAADIYGEHAGTPHLMAALARWHAHAQNARTEPLAQAPIELAPVEPVTPAMTHNDILAYLDAVDDPNDPLNLI</sequence>
<dbReference type="Pfam" id="PF01764">
    <property type="entry name" value="Lipase_3"/>
    <property type="match status" value="1"/>
</dbReference>
<dbReference type="PANTHER" id="PTHR45856">
    <property type="entry name" value="ALPHA/BETA-HYDROLASES SUPERFAMILY PROTEIN"/>
    <property type="match status" value="1"/>
</dbReference>
<dbReference type="Proteomes" id="UP000628086">
    <property type="component" value="Unassembled WGS sequence"/>
</dbReference>
<comment type="caution">
    <text evidence="2">The sequence shown here is derived from an EMBL/GenBank/DDBJ whole genome shotgun (WGS) entry which is preliminary data.</text>
</comment>
<evidence type="ECO:0000313" key="3">
    <source>
        <dbReference type="Proteomes" id="UP000628086"/>
    </source>
</evidence>
<feature type="domain" description="Fungal lipase-type" evidence="1">
    <location>
        <begin position="339"/>
        <end position="463"/>
    </location>
</feature>
<accession>A0ABR6V3T1</accession>
<dbReference type="SUPFAM" id="SSF53474">
    <property type="entry name" value="alpha/beta-Hydrolases"/>
    <property type="match status" value="1"/>
</dbReference>
<evidence type="ECO:0000259" key="1">
    <source>
        <dbReference type="Pfam" id="PF01764"/>
    </source>
</evidence>
<name>A0ABR6V3T1_9PSED</name>